<dbReference type="AlphaFoldDB" id="A0A2S6N0J9"/>
<dbReference type="SUPFAM" id="SSF56112">
    <property type="entry name" value="Protein kinase-like (PK-like)"/>
    <property type="match status" value="1"/>
</dbReference>
<reference evidence="2 3" key="1">
    <citation type="journal article" date="2018" name="Arch. Microbiol.">
        <title>New insights into the metabolic potential of the phototrophic purple bacterium Rhodopila globiformis DSM 161(T) from its draft genome sequence and evidence for a vanadium-dependent nitrogenase.</title>
        <authorList>
            <person name="Imhoff J.F."/>
            <person name="Rahn T."/>
            <person name="Kunzel S."/>
            <person name="Neulinger S.C."/>
        </authorList>
    </citation>
    <scope>NUCLEOTIDE SEQUENCE [LARGE SCALE GENOMIC DNA]</scope>
    <source>
        <strain evidence="2 3">DSM 161</strain>
    </source>
</reference>
<evidence type="ECO:0008006" key="4">
    <source>
        <dbReference type="Google" id="ProtNLM"/>
    </source>
</evidence>
<evidence type="ECO:0000313" key="3">
    <source>
        <dbReference type="Proteomes" id="UP000239724"/>
    </source>
</evidence>
<proteinExistence type="predicted"/>
<keyword evidence="3" id="KW-1185">Reference proteome</keyword>
<organism evidence="2 3">
    <name type="scientific">Rhodopila globiformis</name>
    <name type="common">Rhodopseudomonas globiformis</name>
    <dbReference type="NCBI Taxonomy" id="1071"/>
    <lineage>
        <taxon>Bacteria</taxon>
        <taxon>Pseudomonadati</taxon>
        <taxon>Pseudomonadota</taxon>
        <taxon>Alphaproteobacteria</taxon>
        <taxon>Acetobacterales</taxon>
        <taxon>Acetobacteraceae</taxon>
        <taxon>Rhodopila</taxon>
    </lineage>
</organism>
<name>A0A2S6N0J9_RHOGL</name>
<protein>
    <recommendedName>
        <fullName evidence="4">Protein kinase domain-containing protein</fullName>
    </recommendedName>
</protein>
<comment type="caution">
    <text evidence="2">The sequence shown here is derived from an EMBL/GenBank/DDBJ whole genome shotgun (WGS) entry which is preliminary data.</text>
</comment>
<evidence type="ECO:0000313" key="2">
    <source>
        <dbReference type="EMBL" id="PPQ28120.1"/>
    </source>
</evidence>
<dbReference type="RefSeq" id="WP_104521560.1">
    <property type="nucleotide sequence ID" value="NZ_NHRY01000248.1"/>
</dbReference>
<feature type="transmembrane region" description="Helical" evidence="1">
    <location>
        <begin position="633"/>
        <end position="655"/>
    </location>
</feature>
<evidence type="ECO:0000256" key="1">
    <source>
        <dbReference type="SAM" id="Phobius"/>
    </source>
</evidence>
<dbReference type="OrthoDB" id="7166208at2"/>
<accession>A0A2S6N0J9</accession>
<dbReference type="Proteomes" id="UP000239724">
    <property type="component" value="Unassembled WGS sequence"/>
</dbReference>
<keyword evidence="1" id="KW-0472">Membrane</keyword>
<gene>
    <name evidence="2" type="ORF">CCS01_25085</name>
</gene>
<keyword evidence="1" id="KW-1133">Transmembrane helix</keyword>
<dbReference type="Gene3D" id="1.10.510.10">
    <property type="entry name" value="Transferase(Phosphotransferase) domain 1"/>
    <property type="match status" value="1"/>
</dbReference>
<dbReference type="InterPro" id="IPR011009">
    <property type="entry name" value="Kinase-like_dom_sf"/>
</dbReference>
<sequence length="656" mass="70042">MADDSESALIAGRFAVDAAHPLPDAGGGVPAFLAADRQAVALRRVALAVSRDAPPRVKPLLALDEPIDNLMTPLAHGVASAPGGKGEGYYIICTPPPGPPLSAALTAWPEAALLDLVLRPVARVLDTLQGRGLTHRAIRLNNVFQAAPGQPVTLGAAWAAPPALHQPVLFESPYQAMCQPAGRGDGSIAEDVYSLGVLLLVLAGGRIPLANLDDAALIRWKLDLGSFTALARDTAMSGFITDLVRGMLAEDPDHRPPPSLLLDPANARARRVAARPARRSQRPLMLGDIAVYDARTLGYALLRDDKKAIQALRAGTVTHWLRRGMGDATLAADVEEVVRNRVTDPALALQADAIMLMRAIGTINPRMPLCWRGIALWPDALATLVAEAVATRGALMALAEELLVDAIIHDWTLATHRASRVETVAMSFEVAAAQQYLQSDGAGGFLRVFYTLNPLLPCRGAGMAAAWIVTMADLIRFLERTAESTRGRLVDVELASFIAARADRRTEVEVNALLAKVDDAAIRDRELALLRDLQSRYYPQPMPGLAKWAVERLRPAVEQWRNRPQRAALMTRLEALAEDGYLGRLLALLDDPAGRAADRLGAEQAATERAVIDAELAAIVVSDGMRLAEAGHLGQAVTAAIGLVALVMAALGVLFP</sequence>
<keyword evidence="1" id="KW-0812">Transmembrane</keyword>
<dbReference type="EMBL" id="NHRY01000248">
    <property type="protein sequence ID" value="PPQ28120.1"/>
    <property type="molecule type" value="Genomic_DNA"/>
</dbReference>